<evidence type="ECO:0000313" key="2">
    <source>
        <dbReference type="EMBL" id="SDS45154.1"/>
    </source>
</evidence>
<keyword evidence="1" id="KW-0812">Transmembrane</keyword>
<dbReference type="AlphaFoldDB" id="A0A1H1SB15"/>
<evidence type="ECO:0000313" key="3">
    <source>
        <dbReference type="Proteomes" id="UP000243904"/>
    </source>
</evidence>
<sequence>MASRQSQHSLKQRLSWFGVLWLGGVGAVAMTSLVLRLWIVPN</sequence>
<evidence type="ECO:0008006" key="4">
    <source>
        <dbReference type="Google" id="ProtNLM"/>
    </source>
</evidence>
<proteinExistence type="predicted"/>
<dbReference type="EMBL" id="LT629750">
    <property type="protein sequence ID" value="SDS45154.1"/>
    <property type="molecule type" value="Genomic_DNA"/>
</dbReference>
<organism evidence="2 3">
    <name type="scientific">Bradyrhizobium canariense</name>
    <dbReference type="NCBI Taxonomy" id="255045"/>
    <lineage>
        <taxon>Bacteria</taxon>
        <taxon>Pseudomonadati</taxon>
        <taxon>Pseudomonadota</taxon>
        <taxon>Alphaproteobacteria</taxon>
        <taxon>Hyphomicrobiales</taxon>
        <taxon>Nitrobacteraceae</taxon>
        <taxon>Bradyrhizobium</taxon>
    </lineage>
</organism>
<dbReference type="Proteomes" id="UP000243904">
    <property type="component" value="Chromosome I"/>
</dbReference>
<keyword evidence="1" id="KW-0472">Membrane</keyword>
<gene>
    <name evidence="2" type="ORF">SAMN05444158_2098</name>
</gene>
<keyword evidence="1" id="KW-1133">Transmembrane helix</keyword>
<accession>A0A1H1SB15</accession>
<name>A0A1H1SB15_9BRAD</name>
<protein>
    <recommendedName>
        <fullName evidence="4">DUF2474 domain-containing protein</fullName>
    </recommendedName>
</protein>
<reference evidence="3" key="1">
    <citation type="submission" date="2016-10" db="EMBL/GenBank/DDBJ databases">
        <authorList>
            <person name="Varghese N."/>
            <person name="Submissions S."/>
        </authorList>
    </citation>
    <scope>NUCLEOTIDE SEQUENCE [LARGE SCALE GENOMIC DNA]</scope>
    <source>
        <strain evidence="3">GAS369</strain>
    </source>
</reference>
<evidence type="ECO:0000256" key="1">
    <source>
        <dbReference type="SAM" id="Phobius"/>
    </source>
</evidence>
<keyword evidence="3" id="KW-1185">Reference proteome</keyword>
<feature type="transmembrane region" description="Helical" evidence="1">
    <location>
        <begin position="14"/>
        <end position="39"/>
    </location>
</feature>